<evidence type="ECO:0000313" key="2">
    <source>
        <dbReference type="Proteomes" id="UP001596105"/>
    </source>
</evidence>
<accession>A0ABW0LSD8</accession>
<name>A0ABW0LSD8_9BACL</name>
<dbReference type="RefSeq" id="WP_209750302.1">
    <property type="nucleotide sequence ID" value="NZ_JBHSMH010000021.1"/>
</dbReference>
<reference evidence="2" key="1">
    <citation type="journal article" date="2019" name="Int. J. Syst. Evol. Microbiol.">
        <title>The Global Catalogue of Microorganisms (GCM) 10K type strain sequencing project: providing services to taxonomists for standard genome sequencing and annotation.</title>
        <authorList>
            <consortium name="The Broad Institute Genomics Platform"/>
            <consortium name="The Broad Institute Genome Sequencing Center for Infectious Disease"/>
            <person name="Wu L."/>
            <person name="Ma J."/>
        </authorList>
    </citation>
    <scope>NUCLEOTIDE SEQUENCE [LARGE SCALE GENOMIC DNA]</scope>
    <source>
        <strain evidence="2">CCUG 57113</strain>
    </source>
</reference>
<dbReference type="InterPro" id="IPR011990">
    <property type="entry name" value="TPR-like_helical_dom_sf"/>
</dbReference>
<evidence type="ECO:0000313" key="1">
    <source>
        <dbReference type="EMBL" id="MFC5468823.1"/>
    </source>
</evidence>
<sequence>MAKKSSERVPSESDQAVFERRLAEAVELHNEGLGGISDAVWKANRVFETLRKDFPDQPIADAFHGSIMSLIARDESNPMIRFQWAKRGLKLLDEAVASAPSDNRIRLLRGNIAYRLPEQFFHRTETVIEDYLFLIDGELRNPGSISKDTYEKLIFELGEAYHRIDRRPEAELCWSRLLKLTTDPKYLPLIEQKMSSANDD</sequence>
<dbReference type="Gene3D" id="1.25.40.10">
    <property type="entry name" value="Tetratricopeptide repeat domain"/>
    <property type="match status" value="1"/>
</dbReference>
<keyword evidence="2" id="KW-1185">Reference proteome</keyword>
<proteinExistence type="predicted"/>
<comment type="caution">
    <text evidence="1">The sequence shown here is derived from an EMBL/GenBank/DDBJ whole genome shotgun (WGS) entry which is preliminary data.</text>
</comment>
<gene>
    <name evidence="1" type="ORF">ACFPPD_08815</name>
</gene>
<evidence type="ECO:0008006" key="3">
    <source>
        <dbReference type="Google" id="ProtNLM"/>
    </source>
</evidence>
<dbReference type="EMBL" id="JBHSMH010000021">
    <property type="protein sequence ID" value="MFC5468823.1"/>
    <property type="molecule type" value="Genomic_DNA"/>
</dbReference>
<dbReference type="Proteomes" id="UP001596105">
    <property type="component" value="Unassembled WGS sequence"/>
</dbReference>
<organism evidence="1 2">
    <name type="scientific">Cohnella suwonensis</name>
    <dbReference type="NCBI Taxonomy" id="696072"/>
    <lineage>
        <taxon>Bacteria</taxon>
        <taxon>Bacillati</taxon>
        <taxon>Bacillota</taxon>
        <taxon>Bacilli</taxon>
        <taxon>Bacillales</taxon>
        <taxon>Paenibacillaceae</taxon>
        <taxon>Cohnella</taxon>
    </lineage>
</organism>
<dbReference type="SUPFAM" id="SSF48452">
    <property type="entry name" value="TPR-like"/>
    <property type="match status" value="1"/>
</dbReference>
<protein>
    <recommendedName>
        <fullName evidence="3">Tetratricopeptide repeat protein</fullName>
    </recommendedName>
</protein>